<evidence type="ECO:0000256" key="5">
    <source>
        <dbReference type="ARBA" id="ARBA00023136"/>
    </source>
</evidence>
<evidence type="ECO:0000256" key="6">
    <source>
        <dbReference type="ARBA" id="ARBA00023310"/>
    </source>
</evidence>
<protein>
    <recommendedName>
        <fullName evidence="7">ATP synthase subunit delta</fullName>
    </recommendedName>
    <alternativeName>
        <fullName evidence="7">ATP synthase F(1) sector subunit delta</fullName>
    </alternativeName>
    <alternativeName>
        <fullName evidence="7">F-type ATPase subunit delta</fullName>
        <shortName evidence="7">F-ATPase subunit delta</shortName>
    </alternativeName>
</protein>
<dbReference type="Gene3D" id="1.10.520.20">
    <property type="entry name" value="N-terminal domain of the delta subunit of the F1F0-ATP synthase"/>
    <property type="match status" value="1"/>
</dbReference>
<dbReference type="HAMAP" id="MF_01416">
    <property type="entry name" value="ATP_synth_delta_bact"/>
    <property type="match status" value="1"/>
</dbReference>
<dbReference type="Pfam" id="PF00213">
    <property type="entry name" value="OSCP"/>
    <property type="match status" value="1"/>
</dbReference>
<keyword evidence="7" id="KW-1003">Cell membrane</keyword>
<keyword evidence="5 7" id="KW-0472">Membrane</keyword>
<sequence>MSNIKVASRYASSLLDLSVEKNALEAVIGDMKMLLSIAEQNRDLGLTLKSPIVTYDKKFNILKALFGKTANEITMSFFDLVTRKNRSNVLIPTAQEFLRQYNEYKGIQVAEVTVTLPLTEKLKKEIIEIVKEISGLQKVELVEKIDKSLIGGFVLKVNDKLWDDSISGKLRKARMKFAQRYFVKLF</sequence>
<dbReference type="RefSeq" id="WP_258422173.1">
    <property type="nucleotide sequence ID" value="NZ_JANAEZ010000007.1"/>
</dbReference>
<proteinExistence type="inferred from homology"/>
<organism evidence="8 9">
    <name type="scientific">Aquiflexum gelatinilyticum</name>
    <dbReference type="NCBI Taxonomy" id="2961943"/>
    <lineage>
        <taxon>Bacteria</taxon>
        <taxon>Pseudomonadati</taxon>
        <taxon>Bacteroidota</taxon>
        <taxon>Cytophagia</taxon>
        <taxon>Cytophagales</taxon>
        <taxon>Cyclobacteriaceae</taxon>
        <taxon>Aquiflexum</taxon>
    </lineage>
</organism>
<name>A0A9X2P2E0_9BACT</name>
<evidence type="ECO:0000256" key="7">
    <source>
        <dbReference type="HAMAP-Rule" id="MF_01416"/>
    </source>
</evidence>
<evidence type="ECO:0000256" key="4">
    <source>
        <dbReference type="ARBA" id="ARBA00023065"/>
    </source>
</evidence>
<evidence type="ECO:0000256" key="2">
    <source>
        <dbReference type="ARBA" id="ARBA00022448"/>
    </source>
</evidence>
<dbReference type="PROSITE" id="PS00389">
    <property type="entry name" value="ATPASE_DELTA"/>
    <property type="match status" value="1"/>
</dbReference>
<dbReference type="NCBIfam" id="TIGR01145">
    <property type="entry name" value="ATP_synt_delta"/>
    <property type="match status" value="1"/>
</dbReference>
<dbReference type="InterPro" id="IPR026015">
    <property type="entry name" value="ATP_synth_OSCP/delta_N_sf"/>
</dbReference>
<keyword evidence="6 7" id="KW-0066">ATP synthesis</keyword>
<dbReference type="InterPro" id="IPR020781">
    <property type="entry name" value="ATPase_OSCP/d_CS"/>
</dbReference>
<dbReference type="SUPFAM" id="SSF47928">
    <property type="entry name" value="N-terminal domain of the delta subunit of the F1F0-ATP synthase"/>
    <property type="match status" value="1"/>
</dbReference>
<dbReference type="PRINTS" id="PR00125">
    <property type="entry name" value="ATPASEDELTA"/>
</dbReference>
<gene>
    <name evidence="7 8" type="primary">atpH</name>
    <name evidence="8" type="ORF">NU887_04545</name>
</gene>
<keyword evidence="3 7" id="KW-0375">Hydrogen ion transport</keyword>
<comment type="subcellular location">
    <subcellularLocation>
        <location evidence="7">Cell membrane</location>
        <topology evidence="7">Peripheral membrane protein</topology>
    </subcellularLocation>
    <subcellularLocation>
        <location evidence="1">Membrane</location>
    </subcellularLocation>
</comment>
<keyword evidence="7" id="KW-0139">CF(1)</keyword>
<comment type="function">
    <text evidence="7">F(1)F(0) ATP synthase produces ATP from ADP in the presence of a proton or sodium gradient. F-type ATPases consist of two structural domains, F(1) containing the extramembraneous catalytic core and F(0) containing the membrane proton channel, linked together by a central stalk and a peripheral stalk. During catalysis, ATP synthesis in the catalytic domain of F(1) is coupled via a rotary mechanism of the central stalk subunits to proton translocation.</text>
</comment>
<evidence type="ECO:0000313" key="8">
    <source>
        <dbReference type="EMBL" id="MCR9014291.1"/>
    </source>
</evidence>
<reference evidence="8" key="1">
    <citation type="submission" date="2022-08" db="EMBL/GenBank/DDBJ databases">
        <authorList>
            <person name="Zhang D."/>
        </authorList>
    </citation>
    <scope>NUCLEOTIDE SEQUENCE</scope>
    <source>
        <strain evidence="8">XJ19-11</strain>
    </source>
</reference>
<evidence type="ECO:0000313" key="9">
    <source>
        <dbReference type="Proteomes" id="UP001142175"/>
    </source>
</evidence>
<evidence type="ECO:0000256" key="3">
    <source>
        <dbReference type="ARBA" id="ARBA00022781"/>
    </source>
</evidence>
<keyword evidence="4 7" id="KW-0406">Ion transport</keyword>
<dbReference type="EMBL" id="JANSUY010000002">
    <property type="protein sequence ID" value="MCR9014291.1"/>
    <property type="molecule type" value="Genomic_DNA"/>
</dbReference>
<comment type="similarity">
    <text evidence="7">Belongs to the ATPase delta chain family.</text>
</comment>
<dbReference type="PANTHER" id="PTHR11910">
    <property type="entry name" value="ATP SYNTHASE DELTA CHAIN"/>
    <property type="match status" value="1"/>
</dbReference>
<dbReference type="InterPro" id="IPR000711">
    <property type="entry name" value="ATPase_OSCP/dsu"/>
</dbReference>
<keyword evidence="2 7" id="KW-0813">Transport</keyword>
<keyword evidence="9" id="KW-1185">Reference proteome</keyword>
<dbReference type="GO" id="GO:0046933">
    <property type="term" value="F:proton-transporting ATP synthase activity, rotational mechanism"/>
    <property type="evidence" value="ECO:0007669"/>
    <property type="project" value="UniProtKB-UniRule"/>
</dbReference>
<dbReference type="AlphaFoldDB" id="A0A9X2P2E0"/>
<evidence type="ECO:0000256" key="1">
    <source>
        <dbReference type="ARBA" id="ARBA00004370"/>
    </source>
</evidence>
<comment type="function">
    <text evidence="7">This protein is part of the stalk that links CF(0) to CF(1). It either transmits conformational changes from CF(0) to CF(1) or is implicated in proton conduction.</text>
</comment>
<dbReference type="GO" id="GO:0045259">
    <property type="term" value="C:proton-transporting ATP synthase complex"/>
    <property type="evidence" value="ECO:0007669"/>
    <property type="project" value="UniProtKB-KW"/>
</dbReference>
<dbReference type="GO" id="GO:0005886">
    <property type="term" value="C:plasma membrane"/>
    <property type="evidence" value="ECO:0007669"/>
    <property type="project" value="UniProtKB-SubCell"/>
</dbReference>
<dbReference type="Proteomes" id="UP001142175">
    <property type="component" value="Unassembled WGS sequence"/>
</dbReference>
<comment type="caution">
    <text evidence="8">The sequence shown here is derived from an EMBL/GenBank/DDBJ whole genome shotgun (WGS) entry which is preliminary data.</text>
</comment>
<accession>A0A9X2P2E0</accession>